<evidence type="ECO:0000313" key="3">
    <source>
        <dbReference type="Proteomes" id="UP000013827"/>
    </source>
</evidence>
<accession>A0A0D3K7P9</accession>
<organism evidence="2 3">
    <name type="scientific">Emiliania huxleyi (strain CCMP1516)</name>
    <dbReference type="NCBI Taxonomy" id="280463"/>
    <lineage>
        <taxon>Eukaryota</taxon>
        <taxon>Haptista</taxon>
        <taxon>Haptophyta</taxon>
        <taxon>Prymnesiophyceae</taxon>
        <taxon>Isochrysidales</taxon>
        <taxon>Noelaerhabdaceae</taxon>
        <taxon>Emiliania</taxon>
    </lineage>
</organism>
<reference evidence="2" key="2">
    <citation type="submission" date="2024-10" db="UniProtKB">
        <authorList>
            <consortium name="EnsemblProtists"/>
        </authorList>
    </citation>
    <scope>IDENTIFICATION</scope>
</reference>
<dbReference type="GeneID" id="17277058"/>
<dbReference type="KEGG" id="ehx:EMIHUDRAFT_442101"/>
<feature type="compositionally biased region" description="Pro residues" evidence="1">
    <location>
        <begin position="201"/>
        <end position="219"/>
    </location>
</feature>
<evidence type="ECO:0000256" key="1">
    <source>
        <dbReference type="SAM" id="MobiDB-lite"/>
    </source>
</evidence>
<dbReference type="GeneID" id="17268925"/>
<dbReference type="HOGENOM" id="CLU_822388_0_0_1"/>
<reference evidence="3" key="1">
    <citation type="journal article" date="2013" name="Nature">
        <title>Pan genome of the phytoplankton Emiliania underpins its global distribution.</title>
        <authorList>
            <person name="Read B.A."/>
            <person name="Kegel J."/>
            <person name="Klute M.J."/>
            <person name="Kuo A."/>
            <person name="Lefebvre S.C."/>
            <person name="Maumus F."/>
            <person name="Mayer C."/>
            <person name="Miller J."/>
            <person name="Monier A."/>
            <person name="Salamov A."/>
            <person name="Young J."/>
            <person name="Aguilar M."/>
            <person name="Claverie J.M."/>
            <person name="Frickenhaus S."/>
            <person name="Gonzalez K."/>
            <person name="Herman E.K."/>
            <person name="Lin Y.C."/>
            <person name="Napier J."/>
            <person name="Ogata H."/>
            <person name="Sarno A.F."/>
            <person name="Shmutz J."/>
            <person name="Schroeder D."/>
            <person name="de Vargas C."/>
            <person name="Verret F."/>
            <person name="von Dassow P."/>
            <person name="Valentin K."/>
            <person name="Van de Peer Y."/>
            <person name="Wheeler G."/>
            <person name="Dacks J.B."/>
            <person name="Delwiche C.F."/>
            <person name="Dyhrman S.T."/>
            <person name="Glockner G."/>
            <person name="John U."/>
            <person name="Richards T."/>
            <person name="Worden A.Z."/>
            <person name="Zhang X."/>
            <person name="Grigoriev I.V."/>
            <person name="Allen A.E."/>
            <person name="Bidle K."/>
            <person name="Borodovsky M."/>
            <person name="Bowler C."/>
            <person name="Brownlee C."/>
            <person name="Cock J.M."/>
            <person name="Elias M."/>
            <person name="Gladyshev V.N."/>
            <person name="Groth M."/>
            <person name="Guda C."/>
            <person name="Hadaegh A."/>
            <person name="Iglesias-Rodriguez M.D."/>
            <person name="Jenkins J."/>
            <person name="Jones B.M."/>
            <person name="Lawson T."/>
            <person name="Leese F."/>
            <person name="Lindquist E."/>
            <person name="Lobanov A."/>
            <person name="Lomsadze A."/>
            <person name="Malik S.B."/>
            <person name="Marsh M.E."/>
            <person name="Mackinder L."/>
            <person name="Mock T."/>
            <person name="Mueller-Roeber B."/>
            <person name="Pagarete A."/>
            <person name="Parker M."/>
            <person name="Probert I."/>
            <person name="Quesneville H."/>
            <person name="Raines C."/>
            <person name="Rensing S.A."/>
            <person name="Riano-Pachon D.M."/>
            <person name="Richier S."/>
            <person name="Rokitta S."/>
            <person name="Shiraiwa Y."/>
            <person name="Soanes D.M."/>
            <person name="van der Giezen M."/>
            <person name="Wahlund T.M."/>
            <person name="Williams B."/>
            <person name="Wilson W."/>
            <person name="Wolfe G."/>
            <person name="Wurch L.L."/>
        </authorList>
    </citation>
    <scope>NUCLEOTIDE SEQUENCE</scope>
</reference>
<dbReference type="EnsemblProtists" id="EOD31784">
    <property type="protein sequence ID" value="EOD31784"/>
    <property type="gene ID" value="EMIHUDRAFT_442101"/>
</dbReference>
<evidence type="ECO:0008006" key="4">
    <source>
        <dbReference type="Google" id="ProtNLM"/>
    </source>
</evidence>
<dbReference type="RefSeq" id="XP_005784213.1">
    <property type="nucleotide sequence ID" value="XM_005784156.1"/>
</dbReference>
<dbReference type="EnsemblProtists" id="EOD23379">
    <property type="protein sequence ID" value="EOD23379"/>
    <property type="gene ID" value="EMIHUDRAFT_444150"/>
</dbReference>
<name>A0A0D3K7P9_EMIH1</name>
<feature type="region of interest" description="Disordered" evidence="1">
    <location>
        <begin position="74"/>
        <end position="127"/>
    </location>
</feature>
<feature type="region of interest" description="Disordered" evidence="1">
    <location>
        <begin position="302"/>
        <end position="338"/>
    </location>
</feature>
<sequence>MGRGGNSTGSLTDLHADLHVVSHGGTTQQNFWQSLLLGIVLKKTSSQGKLRSLLTKWIDKSGKASDELQRSASLGGLGLGPRPGGSDLSLAATSRHASRIESGSGSPGGGSSSSSSSGGLGGTRKAGGANARLVEAFESATATSSLHDAETSPAPPREPTRAEPPAADTAQTAPGGDEGCGGRANEETSNTAKAAGTALSEPPPPSLTAPLPHRAPPRPSSAGPCDAAAVWRGSAPASALSDGASCVLCSECSCRIDGPVFMLNDRPYCCQRHRLASYHKLERARMAASDERVVAVAGGAVAGGAASQQRRSTGEKQSPPPSVSRASSGVASIYPSWI</sequence>
<dbReference type="KEGG" id="ehx:EMIHUDRAFT_444150"/>
<protein>
    <recommendedName>
        <fullName evidence="4">LIM zinc-binding domain-containing protein</fullName>
    </recommendedName>
</protein>
<keyword evidence="3" id="KW-1185">Reference proteome</keyword>
<dbReference type="Proteomes" id="UP000013827">
    <property type="component" value="Unassembled WGS sequence"/>
</dbReference>
<proteinExistence type="predicted"/>
<evidence type="ECO:0000313" key="2">
    <source>
        <dbReference type="EnsemblProtists" id="EOD31784"/>
    </source>
</evidence>
<dbReference type="PaxDb" id="2903-EOD23379"/>
<dbReference type="RefSeq" id="XP_005775808.1">
    <property type="nucleotide sequence ID" value="XM_005775751.1"/>
</dbReference>
<dbReference type="AlphaFoldDB" id="A0A0D3K7P9"/>
<feature type="region of interest" description="Disordered" evidence="1">
    <location>
        <begin position="140"/>
        <end position="226"/>
    </location>
</feature>